<reference evidence="1 2" key="1">
    <citation type="submission" date="2012-03" db="EMBL/GenBank/DDBJ databases">
        <title>The Genome Sequence of Bartonella melophagi K-2C.</title>
        <authorList>
            <consortium name="The Broad Institute Genome Sequencing Platform"/>
            <consortium name="The Broad Institute Genome Sequencing Center for Infectious Disease"/>
            <person name="Feldgarden M."/>
            <person name="Kirby J."/>
            <person name="Kosoy M."/>
            <person name="Birtles R."/>
            <person name="Probert W.S."/>
            <person name="Chiaraviglio L."/>
            <person name="Young S.K."/>
            <person name="Zeng Q."/>
            <person name="Gargeya S."/>
            <person name="Fitzgerald M."/>
            <person name="Haas B."/>
            <person name="Abouelleil A."/>
            <person name="Alvarado L."/>
            <person name="Arachchi H.M."/>
            <person name="Berlin A."/>
            <person name="Chapman S.B."/>
            <person name="Gearin G."/>
            <person name="Goldberg J."/>
            <person name="Griggs A."/>
            <person name="Gujja S."/>
            <person name="Hansen M."/>
            <person name="Heiman D."/>
            <person name="Howarth C."/>
            <person name="Larimer J."/>
            <person name="Lui A."/>
            <person name="MacDonald P.J.P."/>
            <person name="McCowen C."/>
            <person name="Montmayeur A."/>
            <person name="Murphy C."/>
            <person name="Neiman D."/>
            <person name="Pearson M."/>
            <person name="Priest M."/>
            <person name="Roberts A."/>
            <person name="Saif S."/>
            <person name="Shea T."/>
            <person name="Sisk P."/>
            <person name="Stolte C."/>
            <person name="Sykes S."/>
            <person name="Wortman J."/>
            <person name="Nusbaum C."/>
            <person name="Birren B."/>
        </authorList>
    </citation>
    <scope>NUCLEOTIDE SEQUENCE [LARGE SCALE GENOMIC DNA]</scope>
    <source>
        <strain evidence="1 2">K-2C</strain>
    </source>
</reference>
<dbReference type="OrthoDB" id="7926012at2"/>
<evidence type="ECO:0008006" key="3">
    <source>
        <dbReference type="Google" id="ProtNLM"/>
    </source>
</evidence>
<protein>
    <recommendedName>
        <fullName evidence="3">Lipoprotein</fullName>
    </recommendedName>
</protein>
<dbReference type="AlphaFoldDB" id="J0ZIQ0"/>
<dbReference type="Proteomes" id="UP000009017">
    <property type="component" value="Unassembled WGS sequence"/>
</dbReference>
<accession>J0ZIQ0</accession>
<keyword evidence="2" id="KW-1185">Reference proteome</keyword>
<proteinExistence type="predicted"/>
<dbReference type="PROSITE" id="PS51257">
    <property type="entry name" value="PROKAR_LIPOPROTEIN"/>
    <property type="match status" value="1"/>
</dbReference>
<dbReference type="EMBL" id="AIMA01000032">
    <property type="protein sequence ID" value="EJF88098.1"/>
    <property type="molecule type" value="Genomic_DNA"/>
</dbReference>
<dbReference type="PATRIC" id="fig|1094557.3.peg.1301"/>
<dbReference type="InterPro" id="IPR047937">
    <property type="entry name" value="Eex_IncN-like"/>
</dbReference>
<name>J0ZIQ0_9HYPH</name>
<gene>
    <name evidence="1" type="ORF">ME3_01253</name>
</gene>
<comment type="caution">
    <text evidence="1">The sequence shown here is derived from an EMBL/GenBank/DDBJ whole genome shotgun (WGS) entry which is preliminary data.</text>
</comment>
<evidence type="ECO:0000313" key="2">
    <source>
        <dbReference type="Proteomes" id="UP000009017"/>
    </source>
</evidence>
<dbReference type="HOGENOM" id="CLU_161848_2_0_5"/>
<dbReference type="eggNOG" id="ENOG50326TB">
    <property type="taxonomic scope" value="Bacteria"/>
</dbReference>
<organism evidence="1 2">
    <name type="scientific">Bartonella melophagi K-2C</name>
    <dbReference type="NCBI Taxonomy" id="1094557"/>
    <lineage>
        <taxon>Bacteria</taxon>
        <taxon>Pseudomonadati</taxon>
        <taxon>Pseudomonadota</taxon>
        <taxon>Alphaproteobacteria</taxon>
        <taxon>Hyphomicrobiales</taxon>
        <taxon>Bartonellaceae</taxon>
        <taxon>Bartonella</taxon>
    </lineage>
</organism>
<dbReference type="RefSeq" id="WP_007478060.1">
    <property type="nucleotide sequence ID" value="NZ_JH725085.1"/>
</dbReference>
<evidence type="ECO:0000313" key="1">
    <source>
        <dbReference type="EMBL" id="EJF88098.1"/>
    </source>
</evidence>
<sequence length="69" mass="7855">MNKIIMTTLLFCTGLIIAGCEKTYSVEEFKQNKELLNEWAILCGSLDQSKNCKNARIAYRKLLSEGRNP</sequence>
<dbReference type="NCBIfam" id="NF033894">
    <property type="entry name" value="Eex_IncN"/>
    <property type="match status" value="1"/>
</dbReference>